<dbReference type="PANTHER" id="PTHR44591">
    <property type="entry name" value="STRESS RESPONSE REGULATOR PROTEIN 1"/>
    <property type="match status" value="1"/>
</dbReference>
<dbReference type="InterPro" id="IPR050595">
    <property type="entry name" value="Bact_response_regulator"/>
</dbReference>
<comment type="caution">
    <text evidence="4">The sequence shown here is derived from an EMBL/GenBank/DDBJ whole genome shotgun (WGS) entry which is preliminary data.</text>
</comment>
<sequence>MNTPASKKILIIEDDIDIRELIAEILNEEGYVTATAENGKIGLDYLIACEEKDRPDCIILDLMMPVMTGLQVLERLQVDHPNDLAKIPVIIATAKGSPKEDLKNMPSNVTKIRKPMDVNELIDTVAKHSNRV</sequence>
<dbReference type="Gene3D" id="3.40.50.2300">
    <property type="match status" value="1"/>
</dbReference>
<name>A0ABU5W0V1_9BACT</name>
<dbReference type="Proteomes" id="UP001302274">
    <property type="component" value="Unassembled WGS sequence"/>
</dbReference>
<evidence type="ECO:0000256" key="1">
    <source>
        <dbReference type="ARBA" id="ARBA00022553"/>
    </source>
</evidence>
<accession>A0ABU5W0V1</accession>
<dbReference type="RefSeq" id="WP_323578483.1">
    <property type="nucleotide sequence ID" value="NZ_JAYGJQ010000003.1"/>
</dbReference>
<dbReference type="SMART" id="SM00448">
    <property type="entry name" value="REC"/>
    <property type="match status" value="1"/>
</dbReference>
<organism evidence="4 5">
    <name type="scientific">Bacteriovorax antarcticus</name>
    <dbReference type="NCBI Taxonomy" id="3088717"/>
    <lineage>
        <taxon>Bacteria</taxon>
        <taxon>Pseudomonadati</taxon>
        <taxon>Bdellovibrionota</taxon>
        <taxon>Bacteriovoracia</taxon>
        <taxon>Bacteriovoracales</taxon>
        <taxon>Bacteriovoracaceae</taxon>
        <taxon>Bacteriovorax</taxon>
    </lineage>
</organism>
<gene>
    <name evidence="4" type="ORF">SHI21_18260</name>
</gene>
<dbReference type="PROSITE" id="PS50110">
    <property type="entry name" value="RESPONSE_REGULATORY"/>
    <property type="match status" value="1"/>
</dbReference>
<dbReference type="SUPFAM" id="SSF52172">
    <property type="entry name" value="CheY-like"/>
    <property type="match status" value="1"/>
</dbReference>
<dbReference type="Pfam" id="PF00072">
    <property type="entry name" value="Response_reg"/>
    <property type="match status" value="1"/>
</dbReference>
<dbReference type="EMBL" id="JAYGJQ010000003">
    <property type="protein sequence ID" value="MEA9358184.1"/>
    <property type="molecule type" value="Genomic_DNA"/>
</dbReference>
<dbReference type="InterPro" id="IPR001789">
    <property type="entry name" value="Sig_transdc_resp-reg_receiver"/>
</dbReference>
<reference evidence="4 5" key="1">
    <citation type="submission" date="2023-11" db="EMBL/GenBank/DDBJ databases">
        <title>A Novel Polar Bacteriovorax (B. antarcticus) Isolated from the Biocrust in Antarctica.</title>
        <authorList>
            <person name="Mun W."/>
            <person name="Choi S.Y."/>
            <person name="Mitchell R.J."/>
        </authorList>
    </citation>
    <scope>NUCLEOTIDE SEQUENCE [LARGE SCALE GENOMIC DNA]</scope>
    <source>
        <strain evidence="4 5">PP10</strain>
    </source>
</reference>
<dbReference type="PANTHER" id="PTHR44591:SF3">
    <property type="entry name" value="RESPONSE REGULATORY DOMAIN-CONTAINING PROTEIN"/>
    <property type="match status" value="1"/>
</dbReference>
<dbReference type="InterPro" id="IPR011006">
    <property type="entry name" value="CheY-like_superfamily"/>
</dbReference>
<feature type="modified residue" description="4-aspartylphosphate" evidence="2">
    <location>
        <position position="61"/>
    </location>
</feature>
<evidence type="ECO:0000256" key="2">
    <source>
        <dbReference type="PROSITE-ProRule" id="PRU00169"/>
    </source>
</evidence>
<proteinExistence type="predicted"/>
<keyword evidence="1 2" id="KW-0597">Phosphoprotein</keyword>
<evidence type="ECO:0000313" key="4">
    <source>
        <dbReference type="EMBL" id="MEA9358184.1"/>
    </source>
</evidence>
<keyword evidence="5" id="KW-1185">Reference proteome</keyword>
<feature type="domain" description="Response regulatory" evidence="3">
    <location>
        <begin position="8"/>
        <end position="129"/>
    </location>
</feature>
<evidence type="ECO:0000313" key="5">
    <source>
        <dbReference type="Proteomes" id="UP001302274"/>
    </source>
</evidence>
<evidence type="ECO:0000259" key="3">
    <source>
        <dbReference type="PROSITE" id="PS50110"/>
    </source>
</evidence>
<protein>
    <submittedName>
        <fullName evidence="4">Response regulator</fullName>
    </submittedName>
</protein>